<evidence type="ECO:0000256" key="2">
    <source>
        <dbReference type="ARBA" id="ARBA00022692"/>
    </source>
</evidence>
<evidence type="ECO:0000313" key="8">
    <source>
        <dbReference type="Proteomes" id="UP000265020"/>
    </source>
</evidence>
<comment type="subcellular location">
    <subcellularLocation>
        <location evidence="1">Membrane</location>
        <topology evidence="1">Single-pass type I membrane protein</topology>
    </subcellularLocation>
</comment>
<proteinExistence type="predicted"/>
<organism evidence="7 8">
    <name type="scientific">Cyprinodon variegatus</name>
    <name type="common">Sheepshead minnow</name>
    <dbReference type="NCBI Taxonomy" id="28743"/>
    <lineage>
        <taxon>Eukaryota</taxon>
        <taxon>Metazoa</taxon>
        <taxon>Chordata</taxon>
        <taxon>Craniata</taxon>
        <taxon>Vertebrata</taxon>
        <taxon>Euteleostomi</taxon>
        <taxon>Actinopterygii</taxon>
        <taxon>Neopterygii</taxon>
        <taxon>Teleostei</taxon>
        <taxon>Neoteleostei</taxon>
        <taxon>Acanthomorphata</taxon>
        <taxon>Ovalentaria</taxon>
        <taxon>Atherinomorphae</taxon>
        <taxon>Cyprinodontiformes</taxon>
        <taxon>Cyprinodontidae</taxon>
        <taxon>Cyprinodon</taxon>
    </lineage>
</organism>
<dbReference type="Pfam" id="PF07654">
    <property type="entry name" value="C1-set"/>
    <property type="match status" value="1"/>
</dbReference>
<dbReference type="Proteomes" id="UP000265020">
    <property type="component" value="Unassembled WGS sequence"/>
</dbReference>
<dbReference type="Gene3D" id="3.10.320.10">
    <property type="entry name" value="Class II Histocompatibility Antigen, M Beta Chain, Chain B, domain 1"/>
    <property type="match status" value="1"/>
</dbReference>
<dbReference type="PROSITE" id="PS50835">
    <property type="entry name" value="IG_LIKE"/>
    <property type="match status" value="1"/>
</dbReference>
<dbReference type="InterPro" id="IPR050160">
    <property type="entry name" value="MHC/Immunoglobulin"/>
</dbReference>
<dbReference type="GO" id="GO:0019882">
    <property type="term" value="P:antigen processing and presentation"/>
    <property type="evidence" value="ECO:0007669"/>
    <property type="project" value="InterPro"/>
</dbReference>
<keyword evidence="3 5" id="KW-1133">Transmembrane helix</keyword>
<dbReference type="InterPro" id="IPR003597">
    <property type="entry name" value="Ig_C1-set"/>
</dbReference>
<dbReference type="AlphaFoldDB" id="A0A3Q2CZY4"/>
<dbReference type="GO" id="GO:0042613">
    <property type="term" value="C:MHC class II protein complex"/>
    <property type="evidence" value="ECO:0007669"/>
    <property type="project" value="InterPro"/>
</dbReference>
<dbReference type="GeneTree" id="ENSGT00950000183127"/>
<dbReference type="InterPro" id="IPR011162">
    <property type="entry name" value="MHC_I/II-like_Ag-recog"/>
</dbReference>
<dbReference type="Gene3D" id="2.60.40.10">
    <property type="entry name" value="Immunoglobulins"/>
    <property type="match status" value="1"/>
</dbReference>
<name>A0A3Q2CZY4_CYPVA</name>
<keyword evidence="8" id="KW-1185">Reference proteome</keyword>
<reference evidence="7" key="2">
    <citation type="submission" date="2025-09" db="UniProtKB">
        <authorList>
            <consortium name="Ensembl"/>
        </authorList>
    </citation>
    <scope>IDENTIFICATION</scope>
</reference>
<keyword evidence="5" id="KW-0472">Membrane</keyword>
<reference evidence="7" key="1">
    <citation type="submission" date="2025-08" db="UniProtKB">
        <authorList>
            <consortium name="Ensembl"/>
        </authorList>
    </citation>
    <scope>IDENTIFICATION</scope>
</reference>
<dbReference type="SMART" id="SM00407">
    <property type="entry name" value="IGc1"/>
    <property type="match status" value="1"/>
</dbReference>
<evidence type="ECO:0000313" key="7">
    <source>
        <dbReference type="Ensembl" id="ENSCVAP00000011573.1"/>
    </source>
</evidence>
<evidence type="ECO:0000256" key="1">
    <source>
        <dbReference type="ARBA" id="ARBA00004479"/>
    </source>
</evidence>
<accession>A0A3Q2CZY4</accession>
<dbReference type="PANTHER" id="PTHR19944:SF99">
    <property type="entry name" value="HLA CLASS II HISTOCOMPATIBILITY ANTIGEN, DRB1 BETA CHAIN"/>
    <property type="match status" value="1"/>
</dbReference>
<dbReference type="GO" id="GO:0006955">
    <property type="term" value="P:immune response"/>
    <property type="evidence" value="ECO:0007669"/>
    <property type="project" value="InterPro"/>
</dbReference>
<evidence type="ECO:0000256" key="4">
    <source>
        <dbReference type="ARBA" id="ARBA00023180"/>
    </source>
</evidence>
<dbReference type="PANTHER" id="PTHR19944">
    <property type="entry name" value="MHC CLASS II-RELATED"/>
    <property type="match status" value="1"/>
</dbReference>
<sequence>TEKLLFIFIFFNGPNFNDIEYIVVTSFNKQSLMQYNSTRGYWIGFTNYSIMTSYNWNKDPLDHLLRKMEKKLLCYDNINFIQTIGNLSATPIIRLKLIKQNYGQHPVMLECSAYNFYPKQIKLTWLRNGQEVTEGVSYTDVIPDGQFYYQSHSYLEYAPTSGERISCMVEHSALSEPQTIVWGDSFTVEEKGQVAVGLCGLLTGSLLLTSGLIYYKKKSAAYIDA</sequence>
<dbReference type="SUPFAM" id="SSF48726">
    <property type="entry name" value="Immunoglobulin"/>
    <property type="match status" value="1"/>
</dbReference>
<dbReference type="InterPro" id="IPR013783">
    <property type="entry name" value="Ig-like_fold"/>
</dbReference>
<evidence type="ECO:0000256" key="3">
    <source>
        <dbReference type="ARBA" id="ARBA00022989"/>
    </source>
</evidence>
<dbReference type="InterPro" id="IPR014745">
    <property type="entry name" value="MHC_II_a/b_N"/>
</dbReference>
<keyword evidence="4" id="KW-0325">Glycoprotein</keyword>
<protein>
    <recommendedName>
        <fullName evidence="6">Ig-like domain-containing protein</fullName>
    </recommendedName>
</protein>
<evidence type="ECO:0000256" key="5">
    <source>
        <dbReference type="SAM" id="Phobius"/>
    </source>
</evidence>
<dbReference type="OMA" id="ACMVEHI"/>
<evidence type="ECO:0000259" key="6">
    <source>
        <dbReference type="PROSITE" id="PS50835"/>
    </source>
</evidence>
<dbReference type="InterPro" id="IPR036179">
    <property type="entry name" value="Ig-like_dom_sf"/>
</dbReference>
<keyword evidence="2 5" id="KW-0812">Transmembrane</keyword>
<dbReference type="Ensembl" id="ENSCVAT00000018580.1">
    <property type="protein sequence ID" value="ENSCVAP00000011573.1"/>
    <property type="gene ID" value="ENSCVAG00000013887.1"/>
</dbReference>
<feature type="domain" description="Ig-like" evidence="6">
    <location>
        <begin position="91"/>
        <end position="181"/>
    </location>
</feature>
<dbReference type="SUPFAM" id="SSF54452">
    <property type="entry name" value="MHC antigen-recognition domain"/>
    <property type="match status" value="1"/>
</dbReference>
<dbReference type="InterPro" id="IPR007110">
    <property type="entry name" value="Ig-like_dom"/>
</dbReference>
<feature type="transmembrane region" description="Helical" evidence="5">
    <location>
        <begin position="194"/>
        <end position="215"/>
    </location>
</feature>